<dbReference type="EMBL" id="CM047581">
    <property type="protein sequence ID" value="KAI9916459.1"/>
    <property type="molecule type" value="Genomic_DNA"/>
</dbReference>
<gene>
    <name evidence="1" type="ORF">PsorP6_016821</name>
</gene>
<keyword evidence="2" id="KW-1185">Reference proteome</keyword>
<reference evidence="1 2" key="1">
    <citation type="journal article" date="2022" name="bioRxiv">
        <title>The genome of the oomycete Peronosclerospora sorghi, a cosmopolitan pathogen of maize and sorghum, is inflated with dispersed pseudogenes.</title>
        <authorList>
            <person name="Fletcher K."/>
            <person name="Martin F."/>
            <person name="Isakeit T."/>
            <person name="Cavanaugh K."/>
            <person name="Magill C."/>
            <person name="Michelmore R."/>
        </authorList>
    </citation>
    <scope>NUCLEOTIDE SEQUENCE [LARGE SCALE GENOMIC DNA]</scope>
    <source>
        <strain evidence="1">P6</strain>
    </source>
</reference>
<organism evidence="1 2">
    <name type="scientific">Peronosclerospora sorghi</name>
    <dbReference type="NCBI Taxonomy" id="230839"/>
    <lineage>
        <taxon>Eukaryota</taxon>
        <taxon>Sar</taxon>
        <taxon>Stramenopiles</taxon>
        <taxon>Oomycota</taxon>
        <taxon>Peronosporomycetes</taxon>
        <taxon>Peronosporales</taxon>
        <taxon>Peronosporaceae</taxon>
        <taxon>Peronosclerospora</taxon>
    </lineage>
</organism>
<name>A0ACC0WEG8_9STRA</name>
<sequence length="88" mass="9859">MFTDPRVQDLHELGLDDVAVSVAVVHRAPKHGGRRVHLQDEVSETKAHVLEHDKDRNLEQEPARLALSFTHARGAVVLLAWIVPNEIT</sequence>
<proteinExistence type="predicted"/>
<evidence type="ECO:0000313" key="1">
    <source>
        <dbReference type="EMBL" id="KAI9916459.1"/>
    </source>
</evidence>
<accession>A0ACC0WEG8</accession>
<protein>
    <submittedName>
        <fullName evidence="1">Uncharacterized protein</fullName>
    </submittedName>
</protein>
<evidence type="ECO:0000313" key="2">
    <source>
        <dbReference type="Proteomes" id="UP001163321"/>
    </source>
</evidence>
<comment type="caution">
    <text evidence="1">The sequence shown here is derived from an EMBL/GenBank/DDBJ whole genome shotgun (WGS) entry which is preliminary data.</text>
</comment>
<dbReference type="Proteomes" id="UP001163321">
    <property type="component" value="Chromosome 2"/>
</dbReference>